<sequence length="295" mass="33150">MLGKLVLDDPTSEDGLWPRFLWFRLPITTPPGISDRPKLDLMPLLKGVYCGLNELDAQEHRLSRGAIGVWNQWNHEIGQLIQQEPSNILRAIYPKFKEIAGRIALIVHTTNWVLDQLTLTEGSSTFEESIIPGIRPIESEISAETLTDAIQFTKWLMGQTRSLYCELGLSDKESSRVVRCINRFRGCGWIKARTITQWWGSTSRPKVQQAREFMSQIVALGYAIDNGKSVNDSKYQIKITVPTSQSTLNAVGGKSVGTSWEEVGHHPNRLKAIEESSSRDSVGNVGTFLEQKVNR</sequence>
<reference evidence="1 2" key="1">
    <citation type="journal article" date="2008" name="Proc. Natl. Acad. Sci. U.S.A.">
        <title>Niche adaptation and genome expansion in the chlorophyll d-producing cyanobacterium Acaryochloris marina.</title>
        <authorList>
            <person name="Swingley W.D."/>
            <person name="Chen M."/>
            <person name="Cheung P.C."/>
            <person name="Conrad A.L."/>
            <person name="Dejesa L.C."/>
            <person name="Hao J."/>
            <person name="Honchak B.M."/>
            <person name="Karbach L.E."/>
            <person name="Kurdoglu A."/>
            <person name="Lahiri S."/>
            <person name="Mastrian S.D."/>
            <person name="Miyashita H."/>
            <person name="Page L."/>
            <person name="Ramakrishna P."/>
            <person name="Satoh S."/>
            <person name="Sattley W.M."/>
            <person name="Shimada Y."/>
            <person name="Taylor H.L."/>
            <person name="Tomo T."/>
            <person name="Tsuchiya T."/>
            <person name="Wang Z.T."/>
            <person name="Raymond J."/>
            <person name="Mimuro M."/>
            <person name="Blankenship R.E."/>
            <person name="Touchman J.W."/>
        </authorList>
    </citation>
    <scope>NUCLEOTIDE SEQUENCE [LARGE SCALE GENOMIC DNA]</scope>
    <source>
        <strain evidence="2">MBIC 11017</strain>
    </source>
</reference>
<gene>
    <name evidence="1" type="ordered locus">AM1_2273</name>
</gene>
<dbReference type="AlphaFoldDB" id="B0C125"/>
<dbReference type="HOGENOM" id="CLU_942054_0_0_3"/>
<dbReference type="STRING" id="329726.AM1_2273"/>
<name>B0C125_ACAM1</name>
<proteinExistence type="predicted"/>
<evidence type="ECO:0000313" key="2">
    <source>
        <dbReference type="Proteomes" id="UP000000268"/>
    </source>
</evidence>
<dbReference type="eggNOG" id="COG0305">
    <property type="taxonomic scope" value="Bacteria"/>
</dbReference>
<organism evidence="1 2">
    <name type="scientific">Acaryochloris marina (strain MBIC 11017)</name>
    <dbReference type="NCBI Taxonomy" id="329726"/>
    <lineage>
        <taxon>Bacteria</taxon>
        <taxon>Bacillati</taxon>
        <taxon>Cyanobacteriota</taxon>
        <taxon>Cyanophyceae</taxon>
        <taxon>Acaryochloridales</taxon>
        <taxon>Acaryochloridaceae</taxon>
        <taxon>Acaryochloris</taxon>
    </lineage>
</organism>
<dbReference type="Proteomes" id="UP000000268">
    <property type="component" value="Chromosome"/>
</dbReference>
<protein>
    <submittedName>
        <fullName evidence="1">Uncharacterized protein</fullName>
    </submittedName>
</protein>
<dbReference type="InterPro" id="IPR025048">
    <property type="entry name" value="DUF3987"/>
</dbReference>
<keyword evidence="2" id="KW-1185">Reference proteome</keyword>
<dbReference type="EMBL" id="CP000828">
    <property type="protein sequence ID" value="ABW27284.1"/>
    <property type="molecule type" value="Genomic_DNA"/>
</dbReference>
<dbReference type="KEGG" id="amr:AM1_2273"/>
<dbReference type="Pfam" id="PF13148">
    <property type="entry name" value="DUF3987"/>
    <property type="match status" value="1"/>
</dbReference>
<evidence type="ECO:0000313" key="1">
    <source>
        <dbReference type="EMBL" id="ABW27284.1"/>
    </source>
</evidence>
<accession>B0C125</accession>